<evidence type="ECO:0000313" key="3">
    <source>
        <dbReference type="Proteomes" id="UP000254554"/>
    </source>
</evidence>
<dbReference type="AlphaFoldDB" id="A0A377G6J1"/>
<organism evidence="2 3">
    <name type="scientific">Fluoribacter dumoffii</name>
    <dbReference type="NCBI Taxonomy" id="463"/>
    <lineage>
        <taxon>Bacteria</taxon>
        <taxon>Pseudomonadati</taxon>
        <taxon>Pseudomonadota</taxon>
        <taxon>Gammaproteobacteria</taxon>
        <taxon>Legionellales</taxon>
        <taxon>Legionellaceae</taxon>
        <taxon>Fluoribacter</taxon>
    </lineage>
</organism>
<dbReference type="OrthoDB" id="9757917at2"/>
<dbReference type="STRING" id="1094715.GCA_000236165_00167"/>
<gene>
    <name evidence="2" type="ORF">NCTC11370_00166</name>
</gene>
<dbReference type="EMBL" id="UGGT01000001">
    <property type="protein sequence ID" value="STO20121.1"/>
    <property type="molecule type" value="Genomic_DNA"/>
</dbReference>
<dbReference type="Gene3D" id="3.40.50.300">
    <property type="entry name" value="P-loop containing nucleotide triphosphate hydrolases"/>
    <property type="match status" value="1"/>
</dbReference>
<dbReference type="RefSeq" id="WP_010652333.1">
    <property type="nucleotide sequence ID" value="NZ_JAPHOO010000002.1"/>
</dbReference>
<evidence type="ECO:0000313" key="2">
    <source>
        <dbReference type="EMBL" id="STO20121.1"/>
    </source>
</evidence>
<dbReference type="Proteomes" id="UP000254554">
    <property type="component" value="Unassembled WGS sequence"/>
</dbReference>
<feature type="transmembrane region" description="Helical" evidence="1">
    <location>
        <begin position="238"/>
        <end position="260"/>
    </location>
</feature>
<keyword evidence="1" id="KW-0812">Transmembrane</keyword>
<dbReference type="InterPro" id="IPR027417">
    <property type="entry name" value="P-loop_NTPase"/>
</dbReference>
<dbReference type="SUPFAM" id="SSF52540">
    <property type="entry name" value="P-loop containing nucleoside triphosphate hydrolases"/>
    <property type="match status" value="1"/>
</dbReference>
<keyword evidence="3" id="KW-1185">Reference proteome</keyword>
<sequence length="373" mass="43349">MKELMKEAGTIEGYYSNLKEFMKQNKIDYKILAEEDLNFSQSDIDIVVRRCQDLEKIKEFTLNSAIRTIIKINNKHHFYFIVIDKENIHAFDFSVGLVSNVGVVCSGDYFFQSSENGVNFKENYRFLKNAVKNNPSYFIIKENKKSVFLRISLYFKKVSKYLRTLFMKNTQGICLVLLGADGSGKSTVSEFIQRNLSIDRKLFQLKKIYFKPNVFKIKPDKKFTTVNIPHSHGSYSSFLSVCKVVYVFLNYLFYIPMWFFRKKNGHLILFDRHFYDMLIDPQRYRINKAGLRLAQLLSKLIPKPEAVIVLTSDVSQLSARKPGEVPEELLTVLNKSYKNFSLKNVNVCHIDNDGSVKDLTEKVFTTVLRSIPT</sequence>
<accession>A0A377G6J1</accession>
<name>A0A377G6J1_9GAMM</name>
<keyword evidence="1" id="KW-1133">Transmembrane helix</keyword>
<protein>
    <submittedName>
        <fullName evidence="2">Uncharacterized protein</fullName>
    </submittedName>
</protein>
<keyword evidence="1" id="KW-0472">Membrane</keyword>
<proteinExistence type="predicted"/>
<reference evidence="2 3" key="1">
    <citation type="submission" date="2018-06" db="EMBL/GenBank/DDBJ databases">
        <authorList>
            <consortium name="Pathogen Informatics"/>
            <person name="Doyle S."/>
        </authorList>
    </citation>
    <scope>NUCLEOTIDE SEQUENCE [LARGE SCALE GENOMIC DNA]</scope>
    <source>
        <strain evidence="2 3">NCTC11370</strain>
    </source>
</reference>
<evidence type="ECO:0000256" key="1">
    <source>
        <dbReference type="SAM" id="Phobius"/>
    </source>
</evidence>
<dbReference type="GeneID" id="93291219"/>